<organism evidence="1 2">
    <name type="scientific">Dermacentor silvarum</name>
    <name type="common">Tick</name>
    <dbReference type="NCBI Taxonomy" id="543639"/>
    <lineage>
        <taxon>Eukaryota</taxon>
        <taxon>Metazoa</taxon>
        <taxon>Ecdysozoa</taxon>
        <taxon>Arthropoda</taxon>
        <taxon>Chelicerata</taxon>
        <taxon>Arachnida</taxon>
        <taxon>Acari</taxon>
        <taxon>Parasitiformes</taxon>
        <taxon>Ixodida</taxon>
        <taxon>Ixodoidea</taxon>
        <taxon>Ixodidae</taxon>
        <taxon>Rhipicephalinae</taxon>
        <taxon>Dermacentor</taxon>
    </lineage>
</organism>
<reference evidence="1" key="1">
    <citation type="submission" date="2020-05" db="EMBL/GenBank/DDBJ databases">
        <title>Large-scale comparative analyses of tick genomes elucidate their genetic diversity and vector capacities.</title>
        <authorList>
            <person name="Jia N."/>
            <person name="Wang J."/>
            <person name="Shi W."/>
            <person name="Du L."/>
            <person name="Sun Y."/>
            <person name="Zhan W."/>
            <person name="Jiang J."/>
            <person name="Wang Q."/>
            <person name="Zhang B."/>
            <person name="Ji P."/>
            <person name="Sakyi L.B."/>
            <person name="Cui X."/>
            <person name="Yuan T."/>
            <person name="Jiang B."/>
            <person name="Yang W."/>
            <person name="Lam T.T.-Y."/>
            <person name="Chang Q."/>
            <person name="Ding S."/>
            <person name="Wang X."/>
            <person name="Zhu J."/>
            <person name="Ruan X."/>
            <person name="Zhao L."/>
            <person name="Wei J."/>
            <person name="Que T."/>
            <person name="Du C."/>
            <person name="Cheng J."/>
            <person name="Dai P."/>
            <person name="Han X."/>
            <person name="Huang E."/>
            <person name="Gao Y."/>
            <person name="Liu J."/>
            <person name="Shao H."/>
            <person name="Ye R."/>
            <person name="Li L."/>
            <person name="Wei W."/>
            <person name="Wang X."/>
            <person name="Wang C."/>
            <person name="Yang T."/>
            <person name="Huo Q."/>
            <person name="Li W."/>
            <person name="Guo W."/>
            <person name="Chen H."/>
            <person name="Zhou L."/>
            <person name="Ni X."/>
            <person name="Tian J."/>
            <person name="Zhou Y."/>
            <person name="Sheng Y."/>
            <person name="Liu T."/>
            <person name="Pan Y."/>
            <person name="Xia L."/>
            <person name="Li J."/>
            <person name="Zhao F."/>
            <person name="Cao W."/>
        </authorList>
    </citation>
    <scope>NUCLEOTIDE SEQUENCE</scope>
    <source>
        <strain evidence="1">Dsil-2018</strain>
    </source>
</reference>
<dbReference type="EMBL" id="CM023476">
    <property type="protein sequence ID" value="KAH7940822.1"/>
    <property type="molecule type" value="Genomic_DNA"/>
</dbReference>
<comment type="caution">
    <text evidence="1">The sequence shown here is derived from an EMBL/GenBank/DDBJ whole genome shotgun (WGS) entry which is preliminary data.</text>
</comment>
<accession>A0ACB8CDR5</accession>
<protein>
    <submittedName>
        <fullName evidence="1">Uncharacterized protein</fullName>
    </submittedName>
</protein>
<keyword evidence="2" id="KW-1185">Reference proteome</keyword>
<name>A0ACB8CDR5_DERSI</name>
<gene>
    <name evidence="1" type="ORF">HPB49_006492</name>
</gene>
<evidence type="ECO:0000313" key="1">
    <source>
        <dbReference type="EMBL" id="KAH7940822.1"/>
    </source>
</evidence>
<evidence type="ECO:0000313" key="2">
    <source>
        <dbReference type="Proteomes" id="UP000821865"/>
    </source>
</evidence>
<dbReference type="Proteomes" id="UP000821865">
    <property type="component" value="Chromosome 7"/>
</dbReference>
<proteinExistence type="predicted"/>
<sequence length="217" mass="23103">MQRHCGGGWGNVPVPSAQPRLAAAGGRWQLAVQAGVRGENSRLRSTVACADVIIATRTRPGNCRRCNFIIFLGNRTRLIGDNVGSLPFGAPGNKASTIAGHPAYVPTVFPPCYRRSDAVLPASKLDRYKRLQRRRAVLQAPTSKSAITATVDSFEDSSTDLADEIIASPEETGTSASVMTQTDADFNGGVCTLFLSATAEGVAISTLLRKVYKQVPL</sequence>